<evidence type="ECO:0000313" key="3">
    <source>
        <dbReference type="Proteomes" id="UP000680750"/>
    </source>
</evidence>
<gene>
    <name evidence="2" type="ORF">Asera_52120</name>
</gene>
<dbReference type="GO" id="GO:0003677">
    <property type="term" value="F:DNA binding"/>
    <property type="evidence" value="ECO:0007669"/>
    <property type="project" value="InterPro"/>
</dbReference>
<evidence type="ECO:0000313" key="2">
    <source>
        <dbReference type="EMBL" id="BCJ31104.1"/>
    </source>
</evidence>
<dbReference type="Pfam" id="PF19054">
    <property type="entry name" value="DUF5753"/>
    <property type="match status" value="1"/>
</dbReference>
<dbReference type="Gene3D" id="1.10.260.40">
    <property type="entry name" value="lambda repressor-like DNA-binding domains"/>
    <property type="match status" value="1"/>
</dbReference>
<dbReference type="KEGG" id="aser:Asera_52120"/>
<dbReference type="CDD" id="cd00093">
    <property type="entry name" value="HTH_XRE"/>
    <property type="match status" value="1"/>
</dbReference>
<name>A0A810L6G9_9ACTN</name>
<sequence>MRALLTGPDAPSVPALFAAELRRYRIEARLTQDELAQRVYCSSGLVSMIETGRRSPNKDFTRRCDEVLGTGGALMRLWPLLTREAYPSWFRPFVEMEATATAIHEFEVQAVPGLLQTADYARTVIGASWPPNSPDETDRQLAARLERQEILDRESPPLLWAVLDEGVLRRPVGTPDVMRTQLDHLLDMAQRQHIRLQIMPFNAGVHAAMDGSFFVLDLPNREHVVYVEGPGAGRLLIAPDVVTQLRLRFDALRGLALSPADSADMIAATLGDL</sequence>
<feature type="domain" description="HTH cro/C1-type" evidence="1">
    <location>
        <begin position="21"/>
        <end position="59"/>
    </location>
</feature>
<reference evidence="2" key="1">
    <citation type="submission" date="2020-08" db="EMBL/GenBank/DDBJ databases">
        <title>Whole genome shotgun sequence of Actinocatenispora sera NBRC 101916.</title>
        <authorList>
            <person name="Komaki H."/>
            <person name="Tamura T."/>
        </authorList>
    </citation>
    <scope>NUCLEOTIDE SEQUENCE</scope>
    <source>
        <strain evidence="2">NBRC 101916</strain>
    </source>
</reference>
<protein>
    <submittedName>
        <fullName evidence="2">Transcriptional regulator</fullName>
    </submittedName>
</protein>
<dbReference type="Pfam" id="PF13560">
    <property type="entry name" value="HTH_31"/>
    <property type="match status" value="1"/>
</dbReference>
<proteinExistence type="predicted"/>
<dbReference type="SMART" id="SM00530">
    <property type="entry name" value="HTH_XRE"/>
    <property type="match status" value="1"/>
</dbReference>
<dbReference type="InterPro" id="IPR043917">
    <property type="entry name" value="DUF5753"/>
</dbReference>
<dbReference type="Proteomes" id="UP000680750">
    <property type="component" value="Chromosome"/>
</dbReference>
<dbReference type="SUPFAM" id="SSF47413">
    <property type="entry name" value="lambda repressor-like DNA-binding domains"/>
    <property type="match status" value="1"/>
</dbReference>
<dbReference type="InterPro" id="IPR001387">
    <property type="entry name" value="Cro/C1-type_HTH"/>
</dbReference>
<dbReference type="PROSITE" id="PS50943">
    <property type="entry name" value="HTH_CROC1"/>
    <property type="match status" value="1"/>
</dbReference>
<dbReference type="AlphaFoldDB" id="A0A810L6G9"/>
<accession>A0A810L6G9</accession>
<dbReference type="EMBL" id="AP023354">
    <property type="protein sequence ID" value="BCJ31104.1"/>
    <property type="molecule type" value="Genomic_DNA"/>
</dbReference>
<dbReference type="InterPro" id="IPR010982">
    <property type="entry name" value="Lambda_DNA-bd_dom_sf"/>
</dbReference>
<evidence type="ECO:0000259" key="1">
    <source>
        <dbReference type="PROSITE" id="PS50943"/>
    </source>
</evidence>
<keyword evidence="3" id="KW-1185">Reference proteome</keyword>
<organism evidence="2 3">
    <name type="scientific">Actinocatenispora sera</name>
    <dbReference type="NCBI Taxonomy" id="390989"/>
    <lineage>
        <taxon>Bacteria</taxon>
        <taxon>Bacillati</taxon>
        <taxon>Actinomycetota</taxon>
        <taxon>Actinomycetes</taxon>
        <taxon>Micromonosporales</taxon>
        <taxon>Micromonosporaceae</taxon>
        <taxon>Actinocatenispora</taxon>
    </lineage>
</organism>